<accession>A0A9W8H5X9</accession>
<organism evidence="2 3">
    <name type="scientific">Coemansia pectinata</name>
    <dbReference type="NCBI Taxonomy" id="1052879"/>
    <lineage>
        <taxon>Eukaryota</taxon>
        <taxon>Fungi</taxon>
        <taxon>Fungi incertae sedis</taxon>
        <taxon>Zoopagomycota</taxon>
        <taxon>Kickxellomycotina</taxon>
        <taxon>Kickxellomycetes</taxon>
        <taxon>Kickxellales</taxon>
        <taxon>Kickxellaceae</taxon>
        <taxon>Coemansia</taxon>
    </lineage>
</organism>
<reference evidence="2" key="1">
    <citation type="submission" date="2022-07" db="EMBL/GenBank/DDBJ databases">
        <title>Phylogenomic reconstructions and comparative analyses of Kickxellomycotina fungi.</title>
        <authorList>
            <person name="Reynolds N.K."/>
            <person name="Stajich J.E."/>
            <person name="Barry K."/>
            <person name="Grigoriev I.V."/>
            <person name="Crous P."/>
            <person name="Smith M.E."/>
        </authorList>
    </citation>
    <scope>NUCLEOTIDE SEQUENCE</scope>
    <source>
        <strain evidence="2">BCRC 34297</strain>
    </source>
</reference>
<evidence type="ECO:0000256" key="1">
    <source>
        <dbReference type="SAM" id="MobiDB-lite"/>
    </source>
</evidence>
<gene>
    <name evidence="2" type="ORF">GGI19_000561</name>
</gene>
<sequence>SVYRTPRRRLNRRASRLTPPAVRAPPAILLDRPRKPRNERPRWMPTFIQAAKYRQAATEAAGALAKAKRRAKNSPASVKRAAVADKRTAQARAFIAAQL</sequence>
<feature type="non-terminal residue" evidence="2">
    <location>
        <position position="1"/>
    </location>
</feature>
<name>A0A9W8H5X9_9FUNG</name>
<evidence type="ECO:0000313" key="3">
    <source>
        <dbReference type="Proteomes" id="UP001140011"/>
    </source>
</evidence>
<feature type="compositionally biased region" description="Basic residues" evidence="1">
    <location>
        <begin position="1"/>
        <end position="15"/>
    </location>
</feature>
<dbReference type="AlphaFoldDB" id="A0A9W8H5X9"/>
<protein>
    <submittedName>
        <fullName evidence="2">Uncharacterized protein</fullName>
    </submittedName>
</protein>
<proteinExistence type="predicted"/>
<dbReference type="Proteomes" id="UP001140011">
    <property type="component" value="Unassembled WGS sequence"/>
</dbReference>
<comment type="caution">
    <text evidence="2">The sequence shown here is derived from an EMBL/GenBank/DDBJ whole genome shotgun (WGS) entry which is preliminary data.</text>
</comment>
<evidence type="ECO:0000313" key="2">
    <source>
        <dbReference type="EMBL" id="KAJ2756757.1"/>
    </source>
</evidence>
<keyword evidence="3" id="KW-1185">Reference proteome</keyword>
<dbReference type="EMBL" id="JANBUH010000016">
    <property type="protein sequence ID" value="KAJ2756757.1"/>
    <property type="molecule type" value="Genomic_DNA"/>
</dbReference>
<feature type="region of interest" description="Disordered" evidence="1">
    <location>
        <begin position="1"/>
        <end position="24"/>
    </location>
</feature>